<dbReference type="Gene3D" id="1.10.238.20">
    <property type="entry name" value="Pheromone/general odorant binding protein domain"/>
    <property type="match status" value="1"/>
</dbReference>
<dbReference type="Pfam" id="PF01395">
    <property type="entry name" value="PBP_GOBP"/>
    <property type="match status" value="1"/>
</dbReference>
<dbReference type="InterPro" id="IPR036728">
    <property type="entry name" value="PBP_GOBP_sf"/>
</dbReference>
<gene>
    <name evidence="2" type="primary">OBP2</name>
</gene>
<keyword evidence="1" id="KW-0732">Signal</keyword>
<dbReference type="CDD" id="cd23992">
    <property type="entry name" value="PBP_GOBP"/>
    <property type="match status" value="1"/>
</dbReference>
<proteinExistence type="evidence at transcript level"/>
<dbReference type="InterPro" id="IPR006170">
    <property type="entry name" value="PBP/GOBP"/>
</dbReference>
<dbReference type="SUPFAM" id="SSF47565">
    <property type="entry name" value="Insect pheromone/odorant-binding proteins"/>
    <property type="match status" value="1"/>
</dbReference>
<name>A0A0X8B0S7_LIRSA</name>
<dbReference type="GO" id="GO:0005549">
    <property type="term" value="F:odorant binding"/>
    <property type="evidence" value="ECO:0007669"/>
    <property type="project" value="InterPro"/>
</dbReference>
<dbReference type="AlphaFoldDB" id="A0A0X8B0S7"/>
<protein>
    <submittedName>
        <fullName evidence="2">Odorant binding protein 2</fullName>
    </submittedName>
</protein>
<sequence length="146" mass="16832">MKQLIFTFAILLVACGFSRSDEDSVSLADMVEMVEPMTAECEPKPERKHIEELLQLKEDALMETKCLRACLFEQFDMIENGQMIEEKTVEMFAMFYHGADEQLKEIIKICNGEAKTVTEKCENAHSHAMCMKRELKSRGFKIPELE</sequence>
<organism evidence="2">
    <name type="scientific">Liriomyza sativae</name>
    <name type="common">Vegetable leafminer</name>
    <dbReference type="NCBI Taxonomy" id="127406"/>
    <lineage>
        <taxon>Eukaryota</taxon>
        <taxon>Metazoa</taxon>
        <taxon>Ecdysozoa</taxon>
        <taxon>Arthropoda</taxon>
        <taxon>Hexapoda</taxon>
        <taxon>Insecta</taxon>
        <taxon>Pterygota</taxon>
        <taxon>Neoptera</taxon>
        <taxon>Endopterygota</taxon>
        <taxon>Diptera</taxon>
        <taxon>Brachycera</taxon>
        <taxon>Muscomorpha</taxon>
        <taxon>Opomyzoidea</taxon>
        <taxon>Agromyzidae</taxon>
        <taxon>Phytomyzinae</taxon>
        <taxon>Liriomyza</taxon>
    </lineage>
</organism>
<evidence type="ECO:0000256" key="1">
    <source>
        <dbReference type="SAM" id="SignalP"/>
    </source>
</evidence>
<reference evidence="2" key="1">
    <citation type="submission" date="2015-07" db="EMBL/GenBank/DDBJ databases">
        <title>Identification and tissue distribution of odorant binding protein genes in the vegetable leafminer Liriomyza sativae.</title>
        <authorList>
            <person name="Zhang L."/>
            <person name="Lei Z."/>
        </authorList>
    </citation>
    <scope>NUCLEOTIDE SEQUENCE</scope>
</reference>
<dbReference type="SMART" id="SM00708">
    <property type="entry name" value="PhBP"/>
    <property type="match status" value="1"/>
</dbReference>
<accession>A0A0X8B0S7</accession>
<evidence type="ECO:0000313" key="2">
    <source>
        <dbReference type="EMBL" id="ALZ41697.1"/>
    </source>
</evidence>
<feature type="chain" id="PRO_5007064287" evidence="1">
    <location>
        <begin position="21"/>
        <end position="146"/>
    </location>
</feature>
<dbReference type="EMBL" id="KT250753">
    <property type="protein sequence ID" value="ALZ41697.1"/>
    <property type="molecule type" value="mRNA"/>
</dbReference>
<dbReference type="PROSITE" id="PS51257">
    <property type="entry name" value="PROKAR_LIPOPROTEIN"/>
    <property type="match status" value="1"/>
</dbReference>
<feature type="signal peptide" evidence="1">
    <location>
        <begin position="1"/>
        <end position="20"/>
    </location>
</feature>